<dbReference type="Proteomes" id="UP000018291">
    <property type="component" value="Unassembled WGS sequence"/>
</dbReference>
<reference evidence="2 3" key="1">
    <citation type="journal article" date="2013" name="ISME J.">
        <title>Metabolic model for the filamentous 'Candidatus Microthrix parvicella' based on genomic and metagenomic analyses.</title>
        <authorList>
            <person name="Jon McIlroy S."/>
            <person name="Kristiansen R."/>
            <person name="Albertsen M."/>
            <person name="Michael Karst S."/>
            <person name="Rossetti S."/>
            <person name="Lund Nielsen J."/>
            <person name="Tandoi V."/>
            <person name="James Seviour R."/>
            <person name="Nielsen P.H."/>
        </authorList>
    </citation>
    <scope>NUCLEOTIDE SEQUENCE [LARGE SCALE GENOMIC DNA]</scope>
    <source>
        <strain evidence="2 3">RN1</strain>
    </source>
</reference>
<evidence type="ECO:0000256" key="1">
    <source>
        <dbReference type="SAM" id="MobiDB-lite"/>
    </source>
</evidence>
<evidence type="ECO:0000313" key="3">
    <source>
        <dbReference type="Proteomes" id="UP000018291"/>
    </source>
</evidence>
<dbReference type="EMBL" id="CANL01000009">
    <property type="protein sequence ID" value="CCM63083.1"/>
    <property type="molecule type" value="Genomic_DNA"/>
</dbReference>
<protein>
    <submittedName>
        <fullName evidence="2">Uncharacterized protein</fullName>
    </submittedName>
</protein>
<dbReference type="STRING" id="1229780.BN381_170004"/>
<dbReference type="AlphaFoldDB" id="R4YXR9"/>
<proteinExistence type="predicted"/>
<keyword evidence="3" id="KW-1185">Reference proteome</keyword>
<sequence>MLDSRPAHERWPPPLAHLASGPATSAVGTWQVLGGYEHLWLAADSLEATSLPSRGHVFDGDGNRVKLNGSSNCVGRSPPSRPTRSDLSPPSRVRCLRRYPLDFANLFGNRTYTSDSESIPIYDTHHGLGPTPAVVAVQEARRGPQFAPDEPDARPPWTTLGPSNPVGAPPTRGVGGRGAA</sequence>
<organism evidence="2 3">
    <name type="scientific">Candidatus Neomicrothrix parvicella RN1</name>
    <dbReference type="NCBI Taxonomy" id="1229780"/>
    <lineage>
        <taxon>Bacteria</taxon>
        <taxon>Bacillati</taxon>
        <taxon>Actinomycetota</taxon>
        <taxon>Acidimicrobiia</taxon>
        <taxon>Acidimicrobiales</taxon>
        <taxon>Microthrixaceae</taxon>
        <taxon>Candidatus Neomicrothrix</taxon>
    </lineage>
</organism>
<accession>R4YXR9</accession>
<name>R4YXR9_9ACTN</name>
<evidence type="ECO:0000313" key="2">
    <source>
        <dbReference type="EMBL" id="CCM63083.1"/>
    </source>
</evidence>
<feature type="region of interest" description="Disordered" evidence="1">
    <location>
        <begin position="55"/>
        <end position="91"/>
    </location>
</feature>
<dbReference type="HOGENOM" id="CLU_1493584_0_0_11"/>
<gene>
    <name evidence="2" type="ORF">BN381_170004</name>
</gene>
<feature type="region of interest" description="Disordered" evidence="1">
    <location>
        <begin position="141"/>
        <end position="180"/>
    </location>
</feature>
<comment type="caution">
    <text evidence="2">The sequence shown here is derived from an EMBL/GenBank/DDBJ whole genome shotgun (WGS) entry which is preliminary data.</text>
</comment>